<feature type="transmembrane region" description="Helical" evidence="1">
    <location>
        <begin position="124"/>
        <end position="145"/>
    </location>
</feature>
<feature type="transmembrane region" description="Helical" evidence="1">
    <location>
        <begin position="92"/>
        <end position="112"/>
    </location>
</feature>
<keyword evidence="1" id="KW-0472">Membrane</keyword>
<feature type="transmembrane region" description="Helical" evidence="1">
    <location>
        <begin position="375"/>
        <end position="398"/>
    </location>
</feature>
<feature type="transmembrane region" description="Helical" evidence="1">
    <location>
        <begin position="7"/>
        <end position="23"/>
    </location>
</feature>
<feature type="transmembrane region" description="Helical" evidence="1">
    <location>
        <begin position="67"/>
        <end position="86"/>
    </location>
</feature>
<keyword evidence="3" id="KW-1185">Reference proteome</keyword>
<dbReference type="SUPFAM" id="SSF103473">
    <property type="entry name" value="MFS general substrate transporter"/>
    <property type="match status" value="1"/>
</dbReference>
<proteinExistence type="predicted"/>
<dbReference type="InterPro" id="IPR036259">
    <property type="entry name" value="MFS_trans_sf"/>
</dbReference>
<sequence>MYFFSDFLIFGCLFVSGFHYGYYCKYSYKYDNLWNQWFCLLSVPLILVLAGGWFVRKNRKRKFLFENFYIIFYGLICSIISAVFLLTDKVDVSFYFIFGSMVIIFLPCYNYISLRVSTDGCRPARIALGNAMFYGGLTAGFAIFKEFEPRLAGWTIFGVSLFMIAGVIINEILQQCQCQNYKSSCDLVYNLLNEEKLIFAERKAITSMFVGRDDFCFKQNIQWLTVGCAGLCIVERCCFYSWSYLELMESSTKGYTGSDYLYLPYILYTSGCVVSSLLMLRYKPKLIYLMFALIKITLSAAILGVYSEMNTEDCFVLLCFYYISIGVYSSIGLQMLLESTPFLYTELTLATAFALEMIIMEVLKFESLNDNHWSRLWIMTAITMCLTAICIVLIQLFLPRSVGLIEIRNRLLGIHRQPVKSYENRLWKNNFFLQMEKPQGSVSVNLEKDRVFHQYPALDLGSKTKF</sequence>
<evidence type="ECO:0000256" key="1">
    <source>
        <dbReference type="SAM" id="Phobius"/>
    </source>
</evidence>
<dbReference type="VEuPathDB" id="VectorBase:SCAU012597"/>
<accession>A0A1I8Q009</accession>
<evidence type="ECO:0000313" key="3">
    <source>
        <dbReference type="Proteomes" id="UP000095300"/>
    </source>
</evidence>
<reference evidence="2" key="1">
    <citation type="submission" date="2020-05" db="UniProtKB">
        <authorList>
            <consortium name="EnsemblMetazoa"/>
        </authorList>
    </citation>
    <scope>IDENTIFICATION</scope>
    <source>
        <strain evidence="2">USDA</strain>
    </source>
</reference>
<feature type="transmembrane region" description="Helical" evidence="1">
    <location>
        <begin position="287"/>
        <end position="309"/>
    </location>
</feature>
<dbReference type="AlphaFoldDB" id="A0A1I8Q009"/>
<dbReference type="KEGG" id="scac:106088518"/>
<protein>
    <recommendedName>
        <fullName evidence="4">Major facilitator superfamily associated domain-containing protein</fullName>
    </recommendedName>
</protein>
<feature type="transmembrane region" description="Helical" evidence="1">
    <location>
        <begin position="343"/>
        <end position="363"/>
    </location>
</feature>
<feature type="transmembrane region" description="Helical" evidence="1">
    <location>
        <begin position="151"/>
        <end position="173"/>
    </location>
</feature>
<dbReference type="OrthoDB" id="7916595at2759"/>
<feature type="transmembrane region" description="Helical" evidence="1">
    <location>
        <begin position="35"/>
        <end position="55"/>
    </location>
</feature>
<dbReference type="EnsemblMetazoa" id="SCAU012597-RA">
    <property type="protein sequence ID" value="SCAU012597-PA"/>
    <property type="gene ID" value="SCAU012597"/>
</dbReference>
<dbReference type="Proteomes" id="UP000095300">
    <property type="component" value="Unassembled WGS sequence"/>
</dbReference>
<keyword evidence="1" id="KW-1133">Transmembrane helix</keyword>
<feature type="transmembrane region" description="Helical" evidence="1">
    <location>
        <begin position="315"/>
        <end position="336"/>
    </location>
</feature>
<evidence type="ECO:0008006" key="4">
    <source>
        <dbReference type="Google" id="ProtNLM"/>
    </source>
</evidence>
<evidence type="ECO:0000313" key="2">
    <source>
        <dbReference type="EnsemblMetazoa" id="SCAU012597-PA"/>
    </source>
</evidence>
<gene>
    <name evidence="2" type="primary">106088518</name>
</gene>
<keyword evidence="1" id="KW-0812">Transmembrane</keyword>
<name>A0A1I8Q009_STOCA</name>
<organism evidence="2 3">
    <name type="scientific">Stomoxys calcitrans</name>
    <name type="common">Stable fly</name>
    <name type="synonym">Conops calcitrans</name>
    <dbReference type="NCBI Taxonomy" id="35570"/>
    <lineage>
        <taxon>Eukaryota</taxon>
        <taxon>Metazoa</taxon>
        <taxon>Ecdysozoa</taxon>
        <taxon>Arthropoda</taxon>
        <taxon>Hexapoda</taxon>
        <taxon>Insecta</taxon>
        <taxon>Pterygota</taxon>
        <taxon>Neoptera</taxon>
        <taxon>Endopterygota</taxon>
        <taxon>Diptera</taxon>
        <taxon>Brachycera</taxon>
        <taxon>Muscomorpha</taxon>
        <taxon>Muscoidea</taxon>
        <taxon>Muscidae</taxon>
        <taxon>Stomoxys</taxon>
    </lineage>
</organism>
<feature type="transmembrane region" description="Helical" evidence="1">
    <location>
        <begin position="262"/>
        <end position="280"/>
    </location>
</feature>